<comment type="caution">
    <text evidence="8">The sequence shown here is derived from an EMBL/GenBank/DDBJ whole genome shotgun (WGS) entry which is preliminary data.</text>
</comment>
<keyword evidence="2" id="KW-0479">Metal-binding</keyword>
<dbReference type="OrthoDB" id="3213360at2"/>
<keyword evidence="6" id="KW-0534">Nitrate assimilation</keyword>
<dbReference type="PANTHER" id="PTHR40562:SF1">
    <property type="entry name" value="NITRITE REDUCTASE (NADH) SMALL SUBUNIT"/>
    <property type="match status" value="1"/>
</dbReference>
<sequence>METQSAPHRDAARFAPALHGTPLPHGVPAPHGGATWHRVCRVAELDDSWGEAALVGGRQVALFRVGERSVFAVSHADPATRANVMARGIVGSRGNTHTIASPLHKEVYSLATGECFGNPELHLGTYQVRVVDGAVEVAL</sequence>
<dbReference type="GO" id="GO:0008942">
    <property type="term" value="F:nitrite reductase [NAD(P)H] activity"/>
    <property type="evidence" value="ECO:0007669"/>
    <property type="project" value="InterPro"/>
</dbReference>
<keyword evidence="1" id="KW-0001">2Fe-2S</keyword>
<evidence type="ECO:0000313" key="8">
    <source>
        <dbReference type="EMBL" id="PYI65878.1"/>
    </source>
</evidence>
<dbReference type="GO" id="GO:0046872">
    <property type="term" value="F:metal ion binding"/>
    <property type="evidence" value="ECO:0007669"/>
    <property type="project" value="UniProtKB-KW"/>
</dbReference>
<dbReference type="SUPFAM" id="SSF50022">
    <property type="entry name" value="ISP domain"/>
    <property type="match status" value="1"/>
</dbReference>
<organism evidence="8 9">
    <name type="scientific">Arthrobacter livingstonensis</name>
    <dbReference type="NCBI Taxonomy" id="670078"/>
    <lineage>
        <taxon>Bacteria</taxon>
        <taxon>Bacillati</taxon>
        <taxon>Actinomycetota</taxon>
        <taxon>Actinomycetes</taxon>
        <taxon>Micrococcales</taxon>
        <taxon>Micrococcaceae</taxon>
        <taxon>Arthrobacter</taxon>
    </lineage>
</organism>
<protein>
    <submittedName>
        <fullName evidence="8">Nitrite reductase (NAD(P)H) small subunit</fullName>
    </submittedName>
</protein>
<evidence type="ECO:0000259" key="7">
    <source>
        <dbReference type="PROSITE" id="PS51296"/>
    </source>
</evidence>
<evidence type="ECO:0000256" key="1">
    <source>
        <dbReference type="ARBA" id="ARBA00022714"/>
    </source>
</evidence>
<dbReference type="GO" id="GO:0051537">
    <property type="term" value="F:2 iron, 2 sulfur cluster binding"/>
    <property type="evidence" value="ECO:0007669"/>
    <property type="project" value="UniProtKB-KW"/>
</dbReference>
<dbReference type="PROSITE" id="PS51296">
    <property type="entry name" value="RIESKE"/>
    <property type="match status" value="1"/>
</dbReference>
<dbReference type="InterPro" id="IPR017941">
    <property type="entry name" value="Rieske_2Fe-2S"/>
</dbReference>
<reference evidence="8 9" key="1">
    <citation type="submission" date="2018-05" db="EMBL/GenBank/DDBJ databases">
        <title>Genetic diversity of glacier-inhabiting Cryobacterium bacteria in China and description of Cryobacterium mengkeensis sp. nov. and Arthrobacter glacialis sp. nov.</title>
        <authorList>
            <person name="Liu Q."/>
            <person name="Xin Y.-H."/>
        </authorList>
    </citation>
    <scope>NUCLEOTIDE SEQUENCE [LARGE SCALE GENOMIC DNA]</scope>
    <source>
        <strain evidence="8 9">LI2</strain>
    </source>
</reference>
<dbReference type="PANTHER" id="PTHR40562">
    <property type="match status" value="1"/>
</dbReference>
<dbReference type="CDD" id="cd03529">
    <property type="entry name" value="Rieske_NirD"/>
    <property type="match status" value="1"/>
</dbReference>
<dbReference type="InterPro" id="IPR012748">
    <property type="entry name" value="Rieske-like_NirD"/>
</dbReference>
<gene>
    <name evidence="8" type="primary">nirD</name>
    <name evidence="8" type="ORF">CVV68_16565</name>
</gene>
<proteinExistence type="predicted"/>
<dbReference type="NCBIfam" id="TIGR02378">
    <property type="entry name" value="nirD_assim_sml"/>
    <property type="match status" value="1"/>
</dbReference>
<keyword evidence="3" id="KW-0560">Oxidoreductase</keyword>
<name>A0A2V5L422_9MICC</name>
<keyword evidence="4" id="KW-0408">Iron</keyword>
<keyword evidence="9" id="KW-1185">Reference proteome</keyword>
<dbReference type="Gene3D" id="2.102.10.10">
    <property type="entry name" value="Rieske [2Fe-2S] iron-sulphur domain"/>
    <property type="match status" value="1"/>
</dbReference>
<keyword evidence="5" id="KW-0411">Iron-sulfur</keyword>
<dbReference type="InterPro" id="IPR017881">
    <property type="entry name" value="NirD"/>
</dbReference>
<accession>A0A2V5L422</accession>
<feature type="domain" description="Rieske" evidence="7">
    <location>
        <begin position="37"/>
        <end position="137"/>
    </location>
</feature>
<dbReference type="Proteomes" id="UP000247832">
    <property type="component" value="Unassembled WGS sequence"/>
</dbReference>
<evidence type="ECO:0000256" key="3">
    <source>
        <dbReference type="ARBA" id="ARBA00023002"/>
    </source>
</evidence>
<evidence type="ECO:0000256" key="5">
    <source>
        <dbReference type="ARBA" id="ARBA00023014"/>
    </source>
</evidence>
<dbReference type="AlphaFoldDB" id="A0A2V5L422"/>
<evidence type="ECO:0000256" key="4">
    <source>
        <dbReference type="ARBA" id="ARBA00023004"/>
    </source>
</evidence>
<evidence type="ECO:0000256" key="2">
    <source>
        <dbReference type="ARBA" id="ARBA00022723"/>
    </source>
</evidence>
<dbReference type="GO" id="GO:0004497">
    <property type="term" value="F:monooxygenase activity"/>
    <property type="evidence" value="ECO:0007669"/>
    <property type="project" value="UniProtKB-ARBA"/>
</dbReference>
<dbReference type="GO" id="GO:0042128">
    <property type="term" value="P:nitrate assimilation"/>
    <property type="evidence" value="ECO:0007669"/>
    <property type="project" value="UniProtKB-KW"/>
</dbReference>
<evidence type="ECO:0000256" key="6">
    <source>
        <dbReference type="ARBA" id="ARBA00023063"/>
    </source>
</evidence>
<dbReference type="PROSITE" id="PS51300">
    <property type="entry name" value="NIRD"/>
    <property type="match status" value="1"/>
</dbReference>
<dbReference type="EMBL" id="QJVD01000020">
    <property type="protein sequence ID" value="PYI65878.1"/>
    <property type="molecule type" value="Genomic_DNA"/>
</dbReference>
<dbReference type="Pfam" id="PF13806">
    <property type="entry name" value="Rieske_2"/>
    <property type="match status" value="1"/>
</dbReference>
<dbReference type="InterPro" id="IPR036922">
    <property type="entry name" value="Rieske_2Fe-2S_sf"/>
</dbReference>
<dbReference type="GO" id="GO:0016705">
    <property type="term" value="F:oxidoreductase activity, acting on paired donors, with incorporation or reduction of molecular oxygen"/>
    <property type="evidence" value="ECO:0007669"/>
    <property type="project" value="UniProtKB-ARBA"/>
</dbReference>
<evidence type="ECO:0000313" key="9">
    <source>
        <dbReference type="Proteomes" id="UP000247832"/>
    </source>
</evidence>